<keyword evidence="6" id="KW-0464">Manganese</keyword>
<evidence type="ECO:0000256" key="6">
    <source>
        <dbReference type="ARBA" id="ARBA00023211"/>
    </source>
</evidence>
<evidence type="ECO:0000256" key="5">
    <source>
        <dbReference type="ARBA" id="ARBA00022842"/>
    </source>
</evidence>
<protein>
    <submittedName>
        <fullName evidence="9">NUDIX hydrolase</fullName>
    </submittedName>
</protein>
<dbReference type="PROSITE" id="PS51462">
    <property type="entry name" value="NUDIX"/>
    <property type="match status" value="1"/>
</dbReference>
<sequence length="278" mass="30846">MGQPDAWLQRHAGRRRPAHPATASGPRPMTDALKSDAHVVTLTSAERERKWPNVRPKDAATLILLDRQGPSPKVLMGRRHPGHKFMPGKFVFPGGRIEAGDRRMAAAGALDAKVEERLMARVQRATQGRARALALAAIRETYEETGLLLGTTDHGAPDEAPEGVWSEFAAHGVFPTLENLHFIARAITPPRRPKRFDTRFFAAEAADIAHKVEGVVGPDSELVELVWVELEEAQRLDLPTITGVILKELQTRLDGGLAPWMPVPFYYEVQGKFRRDEL</sequence>
<dbReference type="PANTHER" id="PTHR12318:SF0">
    <property type="entry name" value="ACYL-COENZYME A DIPHOSPHATASE NUDT19"/>
    <property type="match status" value="1"/>
</dbReference>
<keyword evidence="10" id="KW-1185">Reference proteome</keyword>
<comment type="cofactor">
    <cofactor evidence="2">
        <name>Mg(2+)</name>
        <dbReference type="ChEBI" id="CHEBI:18420"/>
    </cofactor>
</comment>
<evidence type="ECO:0000256" key="4">
    <source>
        <dbReference type="ARBA" id="ARBA00022801"/>
    </source>
</evidence>
<accession>A0A917MKN9</accession>
<dbReference type="InterPro" id="IPR000086">
    <property type="entry name" value="NUDIX_hydrolase_dom"/>
</dbReference>
<evidence type="ECO:0000259" key="8">
    <source>
        <dbReference type="PROSITE" id="PS51462"/>
    </source>
</evidence>
<evidence type="ECO:0000313" key="10">
    <source>
        <dbReference type="Proteomes" id="UP000603912"/>
    </source>
</evidence>
<comment type="cofactor">
    <cofactor evidence="1">
        <name>Mn(2+)</name>
        <dbReference type="ChEBI" id="CHEBI:29035"/>
    </cofactor>
</comment>
<comment type="caution">
    <text evidence="9">The sequence shown here is derived from an EMBL/GenBank/DDBJ whole genome shotgun (WGS) entry which is preliminary data.</text>
</comment>
<keyword evidence="5" id="KW-0460">Magnesium</keyword>
<proteinExistence type="predicted"/>
<evidence type="ECO:0000256" key="2">
    <source>
        <dbReference type="ARBA" id="ARBA00001946"/>
    </source>
</evidence>
<evidence type="ECO:0000256" key="1">
    <source>
        <dbReference type="ARBA" id="ARBA00001936"/>
    </source>
</evidence>
<evidence type="ECO:0000256" key="7">
    <source>
        <dbReference type="SAM" id="MobiDB-lite"/>
    </source>
</evidence>
<evidence type="ECO:0000313" key="9">
    <source>
        <dbReference type="EMBL" id="GGH24946.1"/>
    </source>
</evidence>
<dbReference type="InterPro" id="IPR039121">
    <property type="entry name" value="NUDT19"/>
</dbReference>
<reference evidence="9" key="2">
    <citation type="submission" date="2020-09" db="EMBL/GenBank/DDBJ databases">
        <authorList>
            <person name="Sun Q."/>
            <person name="Zhou Y."/>
        </authorList>
    </citation>
    <scope>NUCLEOTIDE SEQUENCE</scope>
    <source>
        <strain evidence="9">CGMCC 1.12214</strain>
    </source>
</reference>
<dbReference type="EMBL" id="BMES01000002">
    <property type="protein sequence ID" value="GGH24946.1"/>
    <property type="molecule type" value="Genomic_DNA"/>
</dbReference>
<gene>
    <name evidence="9" type="ORF">GCM10007036_31720</name>
</gene>
<keyword evidence="4 9" id="KW-0378">Hydrolase</keyword>
<dbReference type="PANTHER" id="PTHR12318">
    <property type="entry name" value="TESTOSTERONE-REGULATED PROTEIN RP2"/>
    <property type="match status" value="1"/>
</dbReference>
<reference evidence="9" key="1">
    <citation type="journal article" date="2014" name="Int. J. Syst. Evol. Microbiol.">
        <title>Complete genome sequence of Corynebacterium casei LMG S-19264T (=DSM 44701T), isolated from a smear-ripened cheese.</title>
        <authorList>
            <consortium name="US DOE Joint Genome Institute (JGI-PGF)"/>
            <person name="Walter F."/>
            <person name="Albersmeier A."/>
            <person name="Kalinowski J."/>
            <person name="Ruckert C."/>
        </authorList>
    </citation>
    <scope>NUCLEOTIDE SEQUENCE</scope>
    <source>
        <strain evidence="9">CGMCC 1.12214</strain>
    </source>
</reference>
<dbReference type="AlphaFoldDB" id="A0A917MKN9"/>
<dbReference type="SUPFAM" id="SSF55811">
    <property type="entry name" value="Nudix"/>
    <property type="match status" value="1"/>
</dbReference>
<dbReference type="Gene3D" id="3.90.79.10">
    <property type="entry name" value="Nucleoside Triphosphate Pyrophosphohydrolase"/>
    <property type="match status" value="1"/>
</dbReference>
<evidence type="ECO:0000256" key="3">
    <source>
        <dbReference type="ARBA" id="ARBA00022723"/>
    </source>
</evidence>
<dbReference type="CDD" id="cd18870">
    <property type="entry name" value="NUDIX_AcylCoAdiphos_Nudt19"/>
    <property type="match status" value="1"/>
</dbReference>
<dbReference type="InterPro" id="IPR015797">
    <property type="entry name" value="NUDIX_hydrolase-like_dom_sf"/>
</dbReference>
<dbReference type="GO" id="GO:0046872">
    <property type="term" value="F:metal ion binding"/>
    <property type="evidence" value="ECO:0007669"/>
    <property type="project" value="UniProtKB-KW"/>
</dbReference>
<dbReference type="Proteomes" id="UP000603912">
    <property type="component" value="Unassembled WGS sequence"/>
</dbReference>
<keyword evidence="3" id="KW-0479">Metal-binding</keyword>
<dbReference type="GO" id="GO:0016818">
    <property type="term" value="F:hydrolase activity, acting on acid anhydrides, in phosphorus-containing anhydrides"/>
    <property type="evidence" value="ECO:0007669"/>
    <property type="project" value="InterPro"/>
</dbReference>
<name>A0A917MKN9_9HYPH</name>
<feature type="domain" description="Nudix hydrolase" evidence="8">
    <location>
        <begin position="56"/>
        <end position="250"/>
    </location>
</feature>
<feature type="region of interest" description="Disordered" evidence="7">
    <location>
        <begin position="1"/>
        <end position="33"/>
    </location>
</feature>
<organism evidence="9 10">
    <name type="scientific">Alsobacter metallidurans</name>
    <dbReference type="NCBI Taxonomy" id="340221"/>
    <lineage>
        <taxon>Bacteria</taxon>
        <taxon>Pseudomonadati</taxon>
        <taxon>Pseudomonadota</taxon>
        <taxon>Alphaproteobacteria</taxon>
        <taxon>Hyphomicrobiales</taxon>
        <taxon>Alsobacteraceae</taxon>
        <taxon>Alsobacter</taxon>
    </lineage>
</organism>